<dbReference type="Proteomes" id="UP001314170">
    <property type="component" value="Unassembled WGS sequence"/>
</dbReference>
<protein>
    <submittedName>
        <fullName evidence="1">Uncharacterized protein</fullName>
    </submittedName>
</protein>
<sequence>QSWSSRGGQSPLNIAFGLPDFTLHLAAFGMVKPTACGVIGITKASNSDRAPVLAPGSYSIGMEPRKPSRH</sequence>
<gene>
    <name evidence="1" type="ORF">DCAF_LOCUS13114</name>
</gene>
<evidence type="ECO:0000313" key="1">
    <source>
        <dbReference type="EMBL" id="CAK7338073.1"/>
    </source>
</evidence>
<comment type="caution">
    <text evidence="1">The sequence shown here is derived from an EMBL/GenBank/DDBJ whole genome shotgun (WGS) entry which is preliminary data.</text>
</comment>
<dbReference type="AlphaFoldDB" id="A0AAV1RPW3"/>
<keyword evidence="2" id="KW-1185">Reference proteome</keyword>
<feature type="non-terminal residue" evidence="1">
    <location>
        <position position="1"/>
    </location>
</feature>
<dbReference type="EMBL" id="CAWUPB010001108">
    <property type="protein sequence ID" value="CAK7338073.1"/>
    <property type="molecule type" value="Genomic_DNA"/>
</dbReference>
<evidence type="ECO:0000313" key="2">
    <source>
        <dbReference type="Proteomes" id="UP001314170"/>
    </source>
</evidence>
<name>A0AAV1RPW3_9ROSI</name>
<reference evidence="1 2" key="1">
    <citation type="submission" date="2024-01" db="EMBL/GenBank/DDBJ databases">
        <authorList>
            <person name="Waweru B."/>
        </authorList>
    </citation>
    <scope>NUCLEOTIDE SEQUENCE [LARGE SCALE GENOMIC DNA]</scope>
</reference>
<accession>A0AAV1RPW3</accession>
<organism evidence="1 2">
    <name type="scientific">Dovyalis caffra</name>
    <dbReference type="NCBI Taxonomy" id="77055"/>
    <lineage>
        <taxon>Eukaryota</taxon>
        <taxon>Viridiplantae</taxon>
        <taxon>Streptophyta</taxon>
        <taxon>Embryophyta</taxon>
        <taxon>Tracheophyta</taxon>
        <taxon>Spermatophyta</taxon>
        <taxon>Magnoliopsida</taxon>
        <taxon>eudicotyledons</taxon>
        <taxon>Gunneridae</taxon>
        <taxon>Pentapetalae</taxon>
        <taxon>rosids</taxon>
        <taxon>fabids</taxon>
        <taxon>Malpighiales</taxon>
        <taxon>Salicaceae</taxon>
        <taxon>Flacourtieae</taxon>
        <taxon>Dovyalis</taxon>
    </lineage>
</organism>
<proteinExistence type="predicted"/>